<evidence type="ECO:0000313" key="6">
    <source>
        <dbReference type="EMBL" id="POU66025.1"/>
    </source>
</evidence>
<dbReference type="InterPro" id="IPR037026">
    <property type="entry name" value="Vgr_OB-fold_dom_sf"/>
</dbReference>
<feature type="domain" description="Gp5/Type VI secretion system Vgr protein OB-fold" evidence="3">
    <location>
        <begin position="408"/>
        <end position="475"/>
    </location>
</feature>
<comment type="similarity">
    <text evidence="1">Belongs to the VgrG protein family.</text>
</comment>
<dbReference type="OrthoDB" id="6710627at2"/>
<keyword evidence="2" id="KW-0175">Coiled coil</keyword>
<gene>
    <name evidence="6" type="ORF">C3430_12165</name>
</gene>
<comment type="caution">
    <text evidence="6">The sequence shown here is derived from an EMBL/GenBank/DDBJ whole genome shotgun (WGS) entry which is preliminary data.</text>
</comment>
<dbReference type="InterPro" id="IPR006533">
    <property type="entry name" value="T6SS_Vgr_RhsGE"/>
</dbReference>
<dbReference type="Pfam" id="PF10106">
    <property type="entry name" value="DUF2345"/>
    <property type="match status" value="1"/>
</dbReference>
<dbReference type="Pfam" id="PF04717">
    <property type="entry name" value="Phage_base_V"/>
    <property type="match status" value="1"/>
</dbReference>
<feature type="domain" description="Putative type VI secretion system Rhs element associated Vgr" evidence="5">
    <location>
        <begin position="494"/>
        <end position="595"/>
    </location>
</feature>
<dbReference type="Gene3D" id="4.10.180.10">
    <property type="match status" value="1"/>
</dbReference>
<dbReference type="NCBIfam" id="TIGR03361">
    <property type="entry name" value="VI_Rhs_Vgr"/>
    <property type="match status" value="1"/>
</dbReference>
<accession>A0A2S4RZ51</accession>
<dbReference type="InterPro" id="IPR017847">
    <property type="entry name" value="T6SS_RhsGE_Vgr_subset"/>
</dbReference>
<dbReference type="EMBL" id="PQLX01000003">
    <property type="protein sequence ID" value="POU66025.1"/>
    <property type="molecule type" value="Genomic_DNA"/>
</dbReference>
<dbReference type="AlphaFoldDB" id="A0A2S4RZ51"/>
<evidence type="ECO:0000256" key="2">
    <source>
        <dbReference type="SAM" id="Coils"/>
    </source>
</evidence>
<evidence type="ECO:0000259" key="3">
    <source>
        <dbReference type="Pfam" id="PF04717"/>
    </source>
</evidence>
<evidence type="ECO:0000256" key="1">
    <source>
        <dbReference type="ARBA" id="ARBA00005558"/>
    </source>
</evidence>
<evidence type="ECO:0000313" key="7">
    <source>
        <dbReference type="Proteomes" id="UP000237003"/>
    </source>
</evidence>
<protein>
    <submittedName>
        <fullName evidence="6">Type VI secretion system tip protein VgrG</fullName>
    </submittedName>
</protein>
<dbReference type="Proteomes" id="UP000237003">
    <property type="component" value="Unassembled WGS sequence"/>
</dbReference>
<reference evidence="6 7" key="1">
    <citation type="submission" date="2018-01" db="EMBL/GenBank/DDBJ databases">
        <title>Complete genome sequences of 14 Citrobacter spp. isolated from plant in Canada.</title>
        <authorList>
            <person name="Bhandare S.G."/>
            <person name="Colavecchio A."/>
            <person name="Jeukens J."/>
            <person name="Emond-Rheault J.-G."/>
            <person name="Freschi L."/>
            <person name="Hamel J."/>
            <person name="Kukavica-Ibrulj I."/>
            <person name="Levesque R."/>
            <person name="Goodridge L."/>
        </authorList>
    </citation>
    <scope>NUCLEOTIDE SEQUENCE [LARGE SCALE GENOMIC DNA]</scope>
    <source>
        <strain evidence="6 7">S1285</strain>
    </source>
</reference>
<dbReference type="InterPro" id="IPR006531">
    <property type="entry name" value="Gp5/Vgr_OB"/>
</dbReference>
<dbReference type="InterPro" id="IPR028244">
    <property type="entry name" value="T6SS_Rhs_Vgr_dom"/>
</dbReference>
<dbReference type="SUPFAM" id="SSF69279">
    <property type="entry name" value="Phage tail proteins"/>
    <property type="match status" value="2"/>
</dbReference>
<dbReference type="Pfam" id="PF05954">
    <property type="entry name" value="Phage_GPD"/>
    <property type="match status" value="1"/>
</dbReference>
<evidence type="ECO:0000259" key="5">
    <source>
        <dbReference type="Pfam" id="PF13296"/>
    </source>
</evidence>
<dbReference type="RefSeq" id="WP_103775771.1">
    <property type="nucleotide sequence ID" value="NZ_PQLX01000003.1"/>
</dbReference>
<name>A0A2S4RZ51_CITAM</name>
<dbReference type="Gene3D" id="2.40.50.230">
    <property type="entry name" value="Gp5 N-terminal domain"/>
    <property type="match status" value="1"/>
</dbReference>
<dbReference type="NCBIfam" id="TIGR01646">
    <property type="entry name" value="vgr_GE"/>
    <property type="match status" value="1"/>
</dbReference>
<organism evidence="6 7">
    <name type="scientific">Citrobacter amalonaticus</name>
    <dbReference type="NCBI Taxonomy" id="35703"/>
    <lineage>
        <taxon>Bacteria</taxon>
        <taxon>Pseudomonadati</taxon>
        <taxon>Pseudomonadota</taxon>
        <taxon>Gammaproteobacteria</taxon>
        <taxon>Enterobacterales</taxon>
        <taxon>Enterobacteriaceae</taxon>
        <taxon>Citrobacter</taxon>
    </lineage>
</organism>
<dbReference type="InterPro" id="IPR018769">
    <property type="entry name" value="VgrG2_DUF2345"/>
</dbReference>
<feature type="coiled-coil region" evidence="2">
    <location>
        <begin position="564"/>
        <end position="598"/>
    </location>
</feature>
<dbReference type="Gene3D" id="3.55.50.10">
    <property type="entry name" value="Baseplate protein-like domains"/>
    <property type="match status" value="1"/>
</dbReference>
<dbReference type="Pfam" id="PF13296">
    <property type="entry name" value="T6SS_Vgr"/>
    <property type="match status" value="1"/>
</dbReference>
<dbReference type="Gene3D" id="2.30.110.50">
    <property type="match status" value="2"/>
</dbReference>
<sequence>MTTIPFSLRFSHSHHLLAVRDCASSLDVLAFEGEEALSQPFSYRIEFTSGDHAISREMMLMKSASLTLQAPVDQGFGIKVQQPVRVIQGVVCGFERLGSSKDETHYALTLRPRLALLDRSHQNAIYQDMSVPQIVEKILRERHNLRGQDFVFTLSQEYPRREQVMQYGEDDLHFITRLLGEVGIWFRFTTDTRLNIDVVEFYDSQQGYEKGPTLPSVAPSGQVDLGVESVWGMESHHNVVQKQVSTRDYNYRQATQEMNVQVDASRGDETTYGDAYHYADNYLTQGSTYERNPAPESGAFYARLRHERYLNGQTRLSGLTSSATLAPGQVLKVTGGYEVTETFARGVAIAGMTSRAKRDRSFEIAFEAIPDNNDYGFRPEPGRRPVMAGTLPARVTSTTENDTYGHIDKDGRYRVNMLFDRDSWETGFESLWVRQSRPYAGDTYGLHLPLLAGTEVAIGFEDGNPDRPYIAGVLHDSAHPDHVTIRNYKRNVLRTPSNNKIRLDDNRGQEHIKVSTEYGGKSQLNLGHLVDSERQQRGEGFELRTDSWGAIRAQKGIFISADGQAKAQGQVLEMEQTIDQLNNALEMAQSIMNQALKSKVPVTDHEPYQKQLKNGFDVLRQPVIVGSAPEGIALSTPGLMQHSTDSDLVLTAGKNGSITVLQRMTIAAKRALSIFVHEMGMKLVAAAGKVEIEAQHDEMALFSQKKMSISSNDDEVVITARKKITLTCNGSSIVLDSDKITISTLGTVEIKSASLLMEGPEVAAAPVTGYTLCESLASSSALNNDALVKME</sequence>
<feature type="domain" description="DUF2345" evidence="4">
    <location>
        <begin position="614"/>
        <end position="760"/>
    </location>
</feature>
<evidence type="ECO:0000259" key="4">
    <source>
        <dbReference type="Pfam" id="PF10106"/>
    </source>
</evidence>
<proteinExistence type="inferred from homology"/>
<dbReference type="SUPFAM" id="SSF69255">
    <property type="entry name" value="gp5 N-terminal domain-like"/>
    <property type="match status" value="1"/>
</dbReference>